<comment type="similarity">
    <text evidence="3">Belongs to the cytochrome P450 family.</text>
</comment>
<dbReference type="Proteomes" id="UP001237642">
    <property type="component" value="Unassembled WGS sequence"/>
</dbReference>
<keyword evidence="5" id="KW-0479">Metal-binding</keyword>
<evidence type="ECO:0000256" key="2">
    <source>
        <dbReference type="ARBA" id="ARBA00004111"/>
    </source>
</evidence>
<dbReference type="InterPro" id="IPR036396">
    <property type="entry name" value="Cyt_P450_sf"/>
</dbReference>
<dbReference type="PANTHER" id="PTHR47955">
    <property type="entry name" value="CYTOCHROME P450 FAMILY 71 PROTEIN"/>
    <property type="match status" value="1"/>
</dbReference>
<proteinExistence type="inferred from homology"/>
<organism evidence="12 13">
    <name type="scientific">Heracleum sosnowskyi</name>
    <dbReference type="NCBI Taxonomy" id="360622"/>
    <lineage>
        <taxon>Eukaryota</taxon>
        <taxon>Viridiplantae</taxon>
        <taxon>Streptophyta</taxon>
        <taxon>Embryophyta</taxon>
        <taxon>Tracheophyta</taxon>
        <taxon>Spermatophyta</taxon>
        <taxon>Magnoliopsida</taxon>
        <taxon>eudicotyledons</taxon>
        <taxon>Gunneridae</taxon>
        <taxon>Pentapetalae</taxon>
        <taxon>asterids</taxon>
        <taxon>campanulids</taxon>
        <taxon>Apiales</taxon>
        <taxon>Apiaceae</taxon>
        <taxon>Apioideae</taxon>
        <taxon>apioid superclade</taxon>
        <taxon>Tordylieae</taxon>
        <taxon>Tordyliinae</taxon>
        <taxon>Heracleum</taxon>
    </lineage>
</organism>
<dbReference type="GO" id="GO:0009805">
    <property type="term" value="P:coumarin biosynthetic process"/>
    <property type="evidence" value="ECO:0007669"/>
    <property type="project" value="UniProtKB-ARBA"/>
</dbReference>
<evidence type="ECO:0000256" key="8">
    <source>
        <dbReference type="ARBA" id="ARBA00023002"/>
    </source>
</evidence>
<evidence type="ECO:0000256" key="11">
    <source>
        <dbReference type="SAM" id="SignalP"/>
    </source>
</evidence>
<dbReference type="InterPro" id="IPR002401">
    <property type="entry name" value="Cyt_P450_E_grp-I"/>
</dbReference>
<evidence type="ECO:0000256" key="10">
    <source>
        <dbReference type="ARBA" id="ARBA00023033"/>
    </source>
</evidence>
<gene>
    <name evidence="12" type="ORF">POM88_044516</name>
</gene>
<evidence type="ECO:0000256" key="1">
    <source>
        <dbReference type="ARBA" id="ARBA00001971"/>
    </source>
</evidence>
<dbReference type="SUPFAM" id="SSF48264">
    <property type="entry name" value="Cytochrome P450"/>
    <property type="match status" value="1"/>
</dbReference>
<dbReference type="GO" id="GO:0016705">
    <property type="term" value="F:oxidoreductase activity, acting on paired donors, with incorporation or reduction of molecular oxygen"/>
    <property type="evidence" value="ECO:0007669"/>
    <property type="project" value="InterPro"/>
</dbReference>
<evidence type="ECO:0000256" key="9">
    <source>
        <dbReference type="ARBA" id="ARBA00023004"/>
    </source>
</evidence>
<dbReference type="Pfam" id="PF00067">
    <property type="entry name" value="p450"/>
    <property type="match status" value="1"/>
</dbReference>
<keyword evidence="6" id="KW-0256">Endoplasmic reticulum</keyword>
<comment type="subcellular location">
    <subcellularLocation>
        <location evidence="2">Microsome membrane</location>
        <topology evidence="2">Single-pass membrane protein</topology>
    </subcellularLocation>
</comment>
<evidence type="ECO:0000256" key="3">
    <source>
        <dbReference type="ARBA" id="ARBA00010617"/>
    </source>
</evidence>
<keyword evidence="8" id="KW-0560">Oxidoreductase</keyword>
<evidence type="ECO:0000256" key="5">
    <source>
        <dbReference type="ARBA" id="ARBA00022723"/>
    </source>
</evidence>
<reference evidence="12" key="2">
    <citation type="submission" date="2023-05" db="EMBL/GenBank/DDBJ databases">
        <authorList>
            <person name="Schelkunov M.I."/>
        </authorList>
    </citation>
    <scope>NUCLEOTIDE SEQUENCE</scope>
    <source>
        <strain evidence="12">Hsosn_3</strain>
        <tissue evidence="12">Leaf</tissue>
    </source>
</reference>
<dbReference type="AlphaFoldDB" id="A0AAD8H5K4"/>
<dbReference type="GO" id="GO:0020037">
    <property type="term" value="F:heme binding"/>
    <property type="evidence" value="ECO:0007669"/>
    <property type="project" value="InterPro"/>
</dbReference>
<comment type="caution">
    <text evidence="12">The sequence shown here is derived from an EMBL/GenBank/DDBJ whole genome shotgun (WGS) entry which is preliminary data.</text>
</comment>
<keyword evidence="11" id="KW-0732">Signal</keyword>
<sequence>MSFTIVLAIFLSILIPLLIKLMKKNEHKGLPPGPKKLPIIGNLHQLRQPIHHTLGRLSNKHVVADSTTKPTPINLTELMFMVVNNIVLRVLFSKKGNYSEEKGSIDEFSEIINEMEELSGVGNIADSFPWMGWYNKFNGFDDRLQTNFRALDSFYDMVIHEHRLQSGGSEHEDLADVLLRIQDDPNQDIRLTNDNIKGVLTDMFIAGTDTSSTTLVIAYKSVPSSAPCVITLSNQYKFNPS</sequence>
<evidence type="ECO:0000313" key="12">
    <source>
        <dbReference type="EMBL" id="KAK1360042.1"/>
    </source>
</evidence>
<keyword evidence="4" id="KW-0349">Heme</keyword>
<dbReference type="EMBL" id="JAUIZM010000010">
    <property type="protein sequence ID" value="KAK1360042.1"/>
    <property type="molecule type" value="Genomic_DNA"/>
</dbReference>
<dbReference type="PANTHER" id="PTHR47955:SF19">
    <property type="entry name" value="CYTOCHROME P450 71A9-LIKE ISOFORM X1"/>
    <property type="match status" value="1"/>
</dbReference>
<feature type="chain" id="PRO_5042051493" description="Cytochrome P450" evidence="11">
    <location>
        <begin position="20"/>
        <end position="241"/>
    </location>
</feature>
<evidence type="ECO:0000256" key="6">
    <source>
        <dbReference type="ARBA" id="ARBA00022824"/>
    </source>
</evidence>
<evidence type="ECO:0000256" key="7">
    <source>
        <dbReference type="ARBA" id="ARBA00022848"/>
    </source>
</evidence>
<protein>
    <recommendedName>
        <fullName evidence="14">Cytochrome P450</fullName>
    </recommendedName>
</protein>
<evidence type="ECO:0000256" key="4">
    <source>
        <dbReference type="ARBA" id="ARBA00022617"/>
    </source>
</evidence>
<keyword evidence="10" id="KW-0503">Monooxygenase</keyword>
<keyword evidence="9" id="KW-0408">Iron</keyword>
<comment type="cofactor">
    <cofactor evidence="1">
        <name>heme</name>
        <dbReference type="ChEBI" id="CHEBI:30413"/>
    </cofactor>
</comment>
<evidence type="ECO:0000313" key="13">
    <source>
        <dbReference type="Proteomes" id="UP001237642"/>
    </source>
</evidence>
<dbReference type="Gene3D" id="1.10.630.10">
    <property type="entry name" value="Cytochrome P450"/>
    <property type="match status" value="1"/>
</dbReference>
<keyword evidence="13" id="KW-1185">Reference proteome</keyword>
<dbReference type="InterPro" id="IPR001128">
    <property type="entry name" value="Cyt_P450"/>
</dbReference>
<dbReference type="GO" id="GO:0005506">
    <property type="term" value="F:iron ion binding"/>
    <property type="evidence" value="ECO:0007669"/>
    <property type="project" value="InterPro"/>
</dbReference>
<accession>A0AAD8H5K4</accession>
<dbReference type="PRINTS" id="PR00463">
    <property type="entry name" value="EP450I"/>
</dbReference>
<reference evidence="12" key="1">
    <citation type="submission" date="2023-02" db="EMBL/GenBank/DDBJ databases">
        <title>Genome of toxic invasive species Heracleum sosnowskyi carries increased number of genes despite the absence of recent whole-genome duplications.</title>
        <authorList>
            <person name="Schelkunov M."/>
            <person name="Shtratnikova V."/>
            <person name="Makarenko M."/>
            <person name="Klepikova A."/>
            <person name="Omelchenko D."/>
            <person name="Novikova G."/>
            <person name="Obukhova E."/>
            <person name="Bogdanov V."/>
            <person name="Penin A."/>
            <person name="Logacheva M."/>
        </authorList>
    </citation>
    <scope>NUCLEOTIDE SEQUENCE</scope>
    <source>
        <strain evidence="12">Hsosn_3</strain>
        <tissue evidence="12">Leaf</tissue>
    </source>
</reference>
<feature type="signal peptide" evidence="11">
    <location>
        <begin position="1"/>
        <end position="19"/>
    </location>
</feature>
<evidence type="ECO:0008006" key="14">
    <source>
        <dbReference type="Google" id="ProtNLM"/>
    </source>
</evidence>
<name>A0AAD8H5K4_9APIA</name>
<keyword evidence="7" id="KW-0492">Microsome</keyword>
<dbReference type="GO" id="GO:0004497">
    <property type="term" value="F:monooxygenase activity"/>
    <property type="evidence" value="ECO:0007669"/>
    <property type="project" value="UniProtKB-KW"/>
</dbReference>